<name>A0A8I1ECE2_PSEPU</name>
<accession>A0A8I1ECE2</accession>
<dbReference type="EMBL" id="JAEHTE010000001">
    <property type="protein sequence ID" value="MBI6882782.1"/>
    <property type="molecule type" value="Genomic_DNA"/>
</dbReference>
<gene>
    <name evidence="1" type="ORF">JEU22_02555</name>
</gene>
<evidence type="ECO:0000313" key="1">
    <source>
        <dbReference type="EMBL" id="MBI6882782.1"/>
    </source>
</evidence>
<reference evidence="1" key="1">
    <citation type="submission" date="2020-12" db="EMBL/GenBank/DDBJ databases">
        <title>Enhanced detection system for hospital associated transmission using whole genome sequencing surveillance.</title>
        <authorList>
            <person name="Harrison L.H."/>
            <person name="Van Tyne D."/>
            <person name="Marsh J.W."/>
            <person name="Griffith M.P."/>
            <person name="Snyder D.J."/>
            <person name="Cooper V.S."/>
            <person name="Mustapha M."/>
        </authorList>
    </citation>
    <scope>NUCLEOTIDE SEQUENCE</scope>
    <source>
        <strain evidence="1">PSB00042</strain>
    </source>
</reference>
<organism evidence="1 2">
    <name type="scientific">Pseudomonas putida</name>
    <name type="common">Arthrobacter siderocapsulatus</name>
    <dbReference type="NCBI Taxonomy" id="303"/>
    <lineage>
        <taxon>Bacteria</taxon>
        <taxon>Pseudomonadati</taxon>
        <taxon>Pseudomonadota</taxon>
        <taxon>Gammaproteobacteria</taxon>
        <taxon>Pseudomonadales</taxon>
        <taxon>Pseudomonadaceae</taxon>
        <taxon>Pseudomonas</taxon>
    </lineage>
</organism>
<proteinExistence type="predicted"/>
<sequence length="332" mass="37408">MHFNSIIKLIRRLEKGLITIKDLPFEDLNEAELVRIMKYHGWQYQALPKRVKTPKVLEAAVLSKCGGVKFVGHENVTDDLACKAIDKFGLTAFQLLNDRNKSEHVCIHAVLNNPMAFRDIKQAQRTQAVSELAFSLNNHLITNIGTEHLTEAMLRQCITKKIGNVTWPAELFTPEIADLIAQHYPDMSKQIPDHLMTPQLIAKLVMRDPGHLGHWSNIPACVKAVRFSVDNLDKASEVTRAWALSMDSLADEECLPLLRGDELEKAEPYVRSALYAKLYLLNVDILEEAIKLAPANEIIPDAVAAFHGPQVAIQHFPKARNRGHWLQQELGL</sequence>
<comment type="caution">
    <text evidence="1">The sequence shown here is derived from an EMBL/GenBank/DDBJ whole genome shotgun (WGS) entry which is preliminary data.</text>
</comment>
<dbReference type="Proteomes" id="UP000637061">
    <property type="component" value="Unassembled WGS sequence"/>
</dbReference>
<evidence type="ECO:0000313" key="2">
    <source>
        <dbReference type="Proteomes" id="UP000637061"/>
    </source>
</evidence>
<dbReference type="RefSeq" id="WP_198746389.1">
    <property type="nucleotide sequence ID" value="NZ_JAEHTE010000001.1"/>
</dbReference>
<dbReference type="AlphaFoldDB" id="A0A8I1ECE2"/>
<protein>
    <submittedName>
        <fullName evidence="1">Uncharacterized protein</fullName>
    </submittedName>
</protein>